<keyword evidence="6" id="KW-0675">Receptor</keyword>
<keyword evidence="2" id="KW-0539">Nucleus</keyword>
<dbReference type="eggNOG" id="KOG0789">
    <property type="taxonomic scope" value="Eukaryota"/>
</dbReference>
<evidence type="ECO:0000256" key="1">
    <source>
        <dbReference type="ARBA" id="ARBA00004123"/>
    </source>
</evidence>
<evidence type="ECO:0000313" key="6">
    <source>
        <dbReference type="EMBL" id="ELK35223.1"/>
    </source>
</evidence>
<dbReference type="InterPro" id="IPR000387">
    <property type="entry name" value="Tyr_Pase_dom"/>
</dbReference>
<feature type="domain" description="Tyrosine-protein phosphatase" evidence="4">
    <location>
        <begin position="185"/>
        <end position="438"/>
    </location>
</feature>
<dbReference type="PROSITE" id="PS50056">
    <property type="entry name" value="TYR_PHOSPHATASE_2"/>
    <property type="match status" value="1"/>
</dbReference>
<accession>L5MBW0</accession>
<protein>
    <submittedName>
        <fullName evidence="6">Tyrosine-protein phosphatase non-receptor type 20</fullName>
    </submittedName>
</protein>
<dbReference type="GO" id="GO:0004725">
    <property type="term" value="F:protein tyrosine phosphatase activity"/>
    <property type="evidence" value="ECO:0007669"/>
    <property type="project" value="InterPro"/>
</dbReference>
<dbReference type="PROSITE" id="PS50055">
    <property type="entry name" value="TYR_PHOSPHATASE_PTP"/>
    <property type="match status" value="1"/>
</dbReference>
<dbReference type="SUPFAM" id="SSF52799">
    <property type="entry name" value="(Phosphotyrosine protein) phosphatases II"/>
    <property type="match status" value="1"/>
</dbReference>
<dbReference type="Proteomes" id="UP000010556">
    <property type="component" value="Unassembled WGS sequence"/>
</dbReference>
<evidence type="ECO:0000256" key="3">
    <source>
        <dbReference type="SAM" id="MobiDB-lite"/>
    </source>
</evidence>
<dbReference type="InterPro" id="IPR016130">
    <property type="entry name" value="Tyr_Pase_AS"/>
</dbReference>
<keyword evidence="7" id="KW-1185">Reference proteome</keyword>
<evidence type="ECO:0000259" key="4">
    <source>
        <dbReference type="PROSITE" id="PS50055"/>
    </source>
</evidence>
<evidence type="ECO:0000313" key="7">
    <source>
        <dbReference type="Proteomes" id="UP000010556"/>
    </source>
</evidence>
<dbReference type="PANTHER" id="PTHR46900:SF4">
    <property type="entry name" value="FERM AND PDZ DOMAIN CONTAINING 2"/>
    <property type="match status" value="1"/>
</dbReference>
<feature type="compositionally biased region" description="Basic and acidic residues" evidence="3">
    <location>
        <begin position="32"/>
        <end position="44"/>
    </location>
</feature>
<dbReference type="InterPro" id="IPR003595">
    <property type="entry name" value="Tyr_Pase_cat"/>
</dbReference>
<dbReference type="InterPro" id="IPR029021">
    <property type="entry name" value="Prot-tyrosine_phosphatase-like"/>
</dbReference>
<dbReference type="SMART" id="SM00194">
    <property type="entry name" value="PTPc"/>
    <property type="match status" value="1"/>
</dbReference>
<dbReference type="SMART" id="SM00404">
    <property type="entry name" value="PTPc_motif"/>
    <property type="match status" value="1"/>
</dbReference>
<organism evidence="6 7">
    <name type="scientific">Myotis davidii</name>
    <name type="common">David's myotis</name>
    <dbReference type="NCBI Taxonomy" id="225400"/>
    <lineage>
        <taxon>Eukaryota</taxon>
        <taxon>Metazoa</taxon>
        <taxon>Chordata</taxon>
        <taxon>Craniata</taxon>
        <taxon>Vertebrata</taxon>
        <taxon>Euteleostomi</taxon>
        <taxon>Mammalia</taxon>
        <taxon>Eutheria</taxon>
        <taxon>Laurasiatheria</taxon>
        <taxon>Chiroptera</taxon>
        <taxon>Yangochiroptera</taxon>
        <taxon>Vespertilionidae</taxon>
        <taxon>Myotis</taxon>
    </lineage>
</organism>
<dbReference type="AlphaFoldDB" id="L5MBW0"/>
<gene>
    <name evidence="6" type="ORF">MDA_GLEAN10013118</name>
</gene>
<feature type="compositionally biased region" description="Pro residues" evidence="3">
    <location>
        <begin position="22"/>
        <end position="31"/>
    </location>
</feature>
<proteinExistence type="predicted"/>
<dbReference type="EMBL" id="KB102490">
    <property type="protein sequence ID" value="ELK35223.1"/>
    <property type="molecule type" value="Genomic_DNA"/>
</dbReference>
<evidence type="ECO:0000256" key="2">
    <source>
        <dbReference type="ARBA" id="ARBA00023242"/>
    </source>
</evidence>
<reference evidence="7" key="1">
    <citation type="journal article" date="2013" name="Science">
        <title>Comparative analysis of bat genomes provides insight into the evolution of flight and immunity.</title>
        <authorList>
            <person name="Zhang G."/>
            <person name="Cowled C."/>
            <person name="Shi Z."/>
            <person name="Huang Z."/>
            <person name="Bishop-Lilly K.A."/>
            <person name="Fang X."/>
            <person name="Wynne J.W."/>
            <person name="Xiong Z."/>
            <person name="Baker M.L."/>
            <person name="Zhao W."/>
            <person name="Tachedjian M."/>
            <person name="Zhu Y."/>
            <person name="Zhou P."/>
            <person name="Jiang X."/>
            <person name="Ng J."/>
            <person name="Yang L."/>
            <person name="Wu L."/>
            <person name="Xiao J."/>
            <person name="Feng Y."/>
            <person name="Chen Y."/>
            <person name="Sun X."/>
            <person name="Zhang Y."/>
            <person name="Marsh G.A."/>
            <person name="Crameri G."/>
            <person name="Broder C.C."/>
            <person name="Frey K.G."/>
            <person name="Wang L.F."/>
            <person name="Wang J."/>
        </authorList>
    </citation>
    <scope>NUCLEOTIDE SEQUENCE [LARGE SCALE GENOMIC DNA]</scope>
</reference>
<comment type="subcellular location">
    <subcellularLocation>
        <location evidence="1">Nucleus</location>
    </subcellularLocation>
</comment>
<dbReference type="PROSITE" id="PS00383">
    <property type="entry name" value="TYR_PHOSPHATASE_1"/>
    <property type="match status" value="1"/>
</dbReference>
<dbReference type="GO" id="GO:0005634">
    <property type="term" value="C:nucleus"/>
    <property type="evidence" value="ECO:0007669"/>
    <property type="project" value="UniProtKB-SubCell"/>
</dbReference>
<dbReference type="PANTHER" id="PTHR46900">
    <property type="entry name" value="TYROSINE-PROTEIN PHOSPHATASE NON-RECEPTOR TYPE 13"/>
    <property type="match status" value="1"/>
</dbReference>
<evidence type="ECO:0000259" key="5">
    <source>
        <dbReference type="PROSITE" id="PS50056"/>
    </source>
</evidence>
<dbReference type="PRINTS" id="PR00700">
    <property type="entry name" value="PRTYPHPHTASE"/>
</dbReference>
<dbReference type="InterPro" id="IPR000242">
    <property type="entry name" value="PTP_cat"/>
</dbReference>
<name>L5MBW0_MYODS</name>
<dbReference type="Gene3D" id="3.90.190.10">
    <property type="entry name" value="Protein tyrosine phosphatase superfamily"/>
    <property type="match status" value="1"/>
</dbReference>
<feature type="region of interest" description="Disordered" evidence="3">
    <location>
        <begin position="1"/>
        <end position="64"/>
    </location>
</feature>
<dbReference type="InterPro" id="IPR052074">
    <property type="entry name" value="NonRcpt_TyrProt_Phosphatase"/>
</dbReference>
<dbReference type="Pfam" id="PF00102">
    <property type="entry name" value="Y_phosphatase"/>
    <property type="match status" value="1"/>
</dbReference>
<feature type="domain" description="Tyrosine specific protein phosphatases" evidence="5">
    <location>
        <begin position="357"/>
        <end position="429"/>
    </location>
</feature>
<sequence length="455" mass="52743">MADPTQNWPPQLGVGPTGQSPVAPPPSLPSPDHPDRGKGQHEGDSTTEDLNSWMHLPSSSQETAHRSVTNEVFANQINLDKVPFSFSDYKHSDFVDVFQESTESENEHGMWTADDTYLRDKWISDDELAGPSHAVPPTGHGIQIISERDLTQLTLIRPLKFSFHEQSDIKNDFQILQKRIEEQEIIQEYMALDNKNMHYEFNCGNELCNRDKNRYRDILPYDSTRVPLGENKDYINASYIRITNSGEEYFYIATQGPLPTTTDDFWQMILENNSNVIVMITREIEAGVPKCHHYWPVSTKKPLELKHCRIFLENYQILPYFTIRIFQVVRKSTRTRHFIKQLQFTNWPDHGTPAPPECFIQYVRYVRSIHLTGPIVVHCSAGVGRTGVFICMDVVFCAIEKNFAFNIKDIVAQMRAQRYGMVQTKEQYWFCYKIVLEVLRKLVTLDLERLKLHHT</sequence>